<dbReference type="SMART" id="SM00822">
    <property type="entry name" value="PKS_KR"/>
    <property type="match status" value="1"/>
</dbReference>
<keyword evidence="3" id="KW-0560">Oxidoreductase</keyword>
<dbReference type="PRINTS" id="PR00081">
    <property type="entry name" value="GDHRDH"/>
</dbReference>
<dbReference type="InterPro" id="IPR002347">
    <property type="entry name" value="SDR_fam"/>
</dbReference>
<name>A0ABV5K6Q4_9ACTN</name>
<dbReference type="PRINTS" id="PR00080">
    <property type="entry name" value="SDRFAMILY"/>
</dbReference>
<dbReference type="RefSeq" id="WP_170215281.1">
    <property type="nucleotide sequence ID" value="NZ_JBHMDG010000005.1"/>
</dbReference>
<feature type="domain" description="Ketoreductase" evidence="2">
    <location>
        <begin position="8"/>
        <end position="174"/>
    </location>
</feature>
<gene>
    <name evidence="3" type="ORF">ACFFRI_05155</name>
</gene>
<dbReference type="Pfam" id="PF13561">
    <property type="entry name" value="adh_short_C2"/>
    <property type="match status" value="1"/>
</dbReference>
<dbReference type="InterPro" id="IPR036291">
    <property type="entry name" value="NAD(P)-bd_dom_sf"/>
</dbReference>
<accession>A0ABV5K6Q4</accession>
<protein>
    <submittedName>
        <fullName evidence="3">SDR family NAD(P)-dependent oxidoreductase</fullName>
        <ecNumber evidence="3">1.1.1.-</ecNumber>
    </submittedName>
</protein>
<proteinExistence type="inferred from homology"/>
<dbReference type="InterPro" id="IPR020904">
    <property type="entry name" value="Sc_DH/Rdtase_CS"/>
</dbReference>
<dbReference type="CDD" id="cd05233">
    <property type="entry name" value="SDR_c"/>
    <property type="match status" value="1"/>
</dbReference>
<evidence type="ECO:0000259" key="2">
    <source>
        <dbReference type="SMART" id="SM00822"/>
    </source>
</evidence>
<dbReference type="PROSITE" id="PS00061">
    <property type="entry name" value="ADH_SHORT"/>
    <property type="match status" value="1"/>
</dbReference>
<dbReference type="EMBL" id="JBHMDG010000005">
    <property type="protein sequence ID" value="MFB9312424.1"/>
    <property type="molecule type" value="Genomic_DNA"/>
</dbReference>
<dbReference type="GO" id="GO:0016491">
    <property type="term" value="F:oxidoreductase activity"/>
    <property type="evidence" value="ECO:0007669"/>
    <property type="project" value="UniProtKB-KW"/>
</dbReference>
<sequence>MTRRFEHKRVLVTGASGGIGGSTVELLEAEGATVVGLDLVAGEGVLGCDVSDADSVAHAVGAAVETLGGLDVLVNVAGVDRFRRFEDLDVATWQLHLGVNLTGPMLMSHAALPHLRASRGNIVTIASIAGLRAQPFQAAYCASKAGVIALMKSLALELATDGIRVNTICPGGVQTDLPTRAAAEHSGAAGAAIDWDLLMETSGARWGFMPPRDIADAVAYLASDAAASVNGAVLSVDRGTAC</sequence>
<evidence type="ECO:0000256" key="1">
    <source>
        <dbReference type="ARBA" id="ARBA00006484"/>
    </source>
</evidence>
<comment type="caution">
    <text evidence="3">The sequence shown here is derived from an EMBL/GenBank/DDBJ whole genome shotgun (WGS) entry which is preliminary data.</text>
</comment>
<comment type="similarity">
    <text evidence="1">Belongs to the short-chain dehydrogenases/reductases (SDR) family.</text>
</comment>
<dbReference type="Gene3D" id="3.40.50.720">
    <property type="entry name" value="NAD(P)-binding Rossmann-like Domain"/>
    <property type="match status" value="1"/>
</dbReference>
<dbReference type="PANTHER" id="PTHR42760:SF40">
    <property type="entry name" value="3-OXOACYL-[ACYL-CARRIER-PROTEIN] REDUCTASE, CHLOROPLASTIC"/>
    <property type="match status" value="1"/>
</dbReference>
<organism evidence="3 4">
    <name type="scientific">Nocardioides plantarum</name>
    <dbReference type="NCBI Taxonomy" id="29299"/>
    <lineage>
        <taxon>Bacteria</taxon>
        <taxon>Bacillati</taxon>
        <taxon>Actinomycetota</taxon>
        <taxon>Actinomycetes</taxon>
        <taxon>Propionibacteriales</taxon>
        <taxon>Nocardioidaceae</taxon>
        <taxon>Nocardioides</taxon>
    </lineage>
</organism>
<dbReference type="InterPro" id="IPR057326">
    <property type="entry name" value="KR_dom"/>
</dbReference>
<dbReference type="EC" id="1.1.1.-" evidence="3"/>
<dbReference type="SUPFAM" id="SSF51735">
    <property type="entry name" value="NAD(P)-binding Rossmann-fold domains"/>
    <property type="match status" value="1"/>
</dbReference>
<evidence type="ECO:0000313" key="4">
    <source>
        <dbReference type="Proteomes" id="UP001589750"/>
    </source>
</evidence>
<keyword evidence="4" id="KW-1185">Reference proteome</keyword>
<dbReference type="PANTHER" id="PTHR42760">
    <property type="entry name" value="SHORT-CHAIN DEHYDROGENASES/REDUCTASES FAMILY MEMBER"/>
    <property type="match status" value="1"/>
</dbReference>
<reference evidence="3 4" key="1">
    <citation type="submission" date="2024-09" db="EMBL/GenBank/DDBJ databases">
        <authorList>
            <person name="Sun Q."/>
            <person name="Mori K."/>
        </authorList>
    </citation>
    <scope>NUCLEOTIDE SEQUENCE [LARGE SCALE GENOMIC DNA]</scope>
    <source>
        <strain evidence="3 4">JCM 9626</strain>
    </source>
</reference>
<dbReference type="Proteomes" id="UP001589750">
    <property type="component" value="Unassembled WGS sequence"/>
</dbReference>
<evidence type="ECO:0000313" key="3">
    <source>
        <dbReference type="EMBL" id="MFB9312424.1"/>
    </source>
</evidence>